<feature type="coiled-coil region" evidence="2">
    <location>
        <begin position="31"/>
        <end position="75"/>
    </location>
</feature>
<dbReference type="EMBL" id="CAJZBQ010000036">
    <property type="protein sequence ID" value="CAG9324694.1"/>
    <property type="molecule type" value="Genomic_DNA"/>
</dbReference>
<keyword evidence="1" id="KW-0863">Zinc-finger</keyword>
<organism evidence="4 5">
    <name type="scientific">Blepharisma stoltei</name>
    <dbReference type="NCBI Taxonomy" id="1481888"/>
    <lineage>
        <taxon>Eukaryota</taxon>
        <taxon>Sar</taxon>
        <taxon>Alveolata</taxon>
        <taxon>Ciliophora</taxon>
        <taxon>Postciliodesmatophora</taxon>
        <taxon>Heterotrichea</taxon>
        <taxon>Heterotrichida</taxon>
        <taxon>Blepharismidae</taxon>
        <taxon>Blepharisma</taxon>
    </lineage>
</organism>
<keyword evidence="5" id="KW-1185">Reference proteome</keyword>
<name>A0AAU9JJL5_9CILI</name>
<reference evidence="4" key="1">
    <citation type="submission" date="2021-09" db="EMBL/GenBank/DDBJ databases">
        <authorList>
            <consortium name="AG Swart"/>
            <person name="Singh M."/>
            <person name="Singh A."/>
            <person name="Seah K."/>
            <person name="Emmerich C."/>
        </authorList>
    </citation>
    <scope>NUCLEOTIDE SEQUENCE</scope>
    <source>
        <strain evidence="4">ATCC30299</strain>
    </source>
</reference>
<keyword evidence="1" id="KW-0479">Metal-binding</keyword>
<dbReference type="Proteomes" id="UP001162131">
    <property type="component" value="Unassembled WGS sequence"/>
</dbReference>
<evidence type="ECO:0000256" key="1">
    <source>
        <dbReference type="PROSITE-ProRule" id="PRU00175"/>
    </source>
</evidence>
<dbReference type="Gene3D" id="3.30.40.10">
    <property type="entry name" value="Zinc/RING finger domain, C3HC4 (zinc finger)"/>
    <property type="match status" value="1"/>
</dbReference>
<dbReference type="GO" id="GO:0008270">
    <property type="term" value="F:zinc ion binding"/>
    <property type="evidence" value="ECO:0007669"/>
    <property type="project" value="UniProtKB-KW"/>
</dbReference>
<comment type="caution">
    <text evidence="4">The sequence shown here is derived from an EMBL/GenBank/DDBJ whole genome shotgun (WGS) entry which is preliminary data.</text>
</comment>
<protein>
    <recommendedName>
        <fullName evidence="3">RING-type domain-containing protein</fullName>
    </recommendedName>
</protein>
<keyword evidence="1" id="KW-0862">Zinc</keyword>
<gene>
    <name evidence="4" type="ORF">BSTOLATCC_MIC36476</name>
</gene>
<evidence type="ECO:0000313" key="5">
    <source>
        <dbReference type="Proteomes" id="UP001162131"/>
    </source>
</evidence>
<evidence type="ECO:0000256" key="2">
    <source>
        <dbReference type="SAM" id="Coils"/>
    </source>
</evidence>
<dbReference type="PROSITE" id="PS50089">
    <property type="entry name" value="ZF_RING_2"/>
    <property type="match status" value="1"/>
</dbReference>
<dbReference type="Pfam" id="PF13920">
    <property type="entry name" value="zf-C3HC4_3"/>
    <property type="match status" value="1"/>
</dbReference>
<dbReference type="SUPFAM" id="SSF57850">
    <property type="entry name" value="RING/U-box"/>
    <property type="match status" value="1"/>
</dbReference>
<dbReference type="InterPro" id="IPR001841">
    <property type="entry name" value="Znf_RING"/>
</dbReference>
<accession>A0AAU9JJL5</accession>
<dbReference type="InterPro" id="IPR013083">
    <property type="entry name" value="Znf_RING/FYVE/PHD"/>
</dbReference>
<sequence>MKEWRARKNSSSISLAKCKARSTGFWQEGWMQEYEKKLKRLSLINQELQIQLRSLKDKNSKLANTTKRLKNGKENEMCLICSHEVRNIIFIPCGHILYCNMCTENIGLPLSHKIRPTHPLSKCGRCQETIKKVYFAYPD</sequence>
<keyword evidence="2" id="KW-0175">Coiled coil</keyword>
<dbReference type="AlphaFoldDB" id="A0AAU9JJL5"/>
<feature type="domain" description="RING-type" evidence="3">
    <location>
        <begin position="78"/>
        <end position="127"/>
    </location>
</feature>
<proteinExistence type="predicted"/>
<evidence type="ECO:0000313" key="4">
    <source>
        <dbReference type="EMBL" id="CAG9324694.1"/>
    </source>
</evidence>
<evidence type="ECO:0000259" key="3">
    <source>
        <dbReference type="PROSITE" id="PS50089"/>
    </source>
</evidence>